<dbReference type="Proteomes" id="UP000075260">
    <property type="component" value="Unassembled WGS sequence"/>
</dbReference>
<feature type="region of interest" description="Disordered" evidence="1">
    <location>
        <begin position="374"/>
        <end position="400"/>
    </location>
</feature>
<comment type="caution">
    <text evidence="3">The sequence shown here is derived from an EMBL/GenBank/DDBJ whole genome shotgun (WGS) entry which is preliminary data.</text>
</comment>
<feature type="compositionally biased region" description="Basic and acidic residues" evidence="1">
    <location>
        <begin position="472"/>
        <end position="487"/>
    </location>
</feature>
<name>A0A150QDJ3_SORCE</name>
<dbReference type="InterPro" id="IPR018683">
    <property type="entry name" value="DUF2169"/>
</dbReference>
<dbReference type="AlphaFoldDB" id="A0A150QDJ3"/>
<evidence type="ECO:0000313" key="3">
    <source>
        <dbReference type="EMBL" id="KYF66045.1"/>
    </source>
</evidence>
<organism evidence="3 4">
    <name type="scientific">Sorangium cellulosum</name>
    <name type="common">Polyangium cellulosum</name>
    <dbReference type="NCBI Taxonomy" id="56"/>
    <lineage>
        <taxon>Bacteria</taxon>
        <taxon>Pseudomonadati</taxon>
        <taxon>Myxococcota</taxon>
        <taxon>Polyangia</taxon>
        <taxon>Polyangiales</taxon>
        <taxon>Polyangiaceae</taxon>
        <taxon>Sorangium</taxon>
    </lineage>
</organism>
<evidence type="ECO:0000313" key="4">
    <source>
        <dbReference type="Proteomes" id="UP000075260"/>
    </source>
</evidence>
<evidence type="ECO:0000259" key="2">
    <source>
        <dbReference type="Pfam" id="PF09937"/>
    </source>
</evidence>
<dbReference type="Pfam" id="PF09937">
    <property type="entry name" value="DUF2169"/>
    <property type="match status" value="1"/>
</dbReference>
<proteinExistence type="predicted"/>
<evidence type="ECO:0000256" key="1">
    <source>
        <dbReference type="SAM" id="MobiDB-lite"/>
    </source>
</evidence>
<gene>
    <name evidence="3" type="ORF">BE15_24445</name>
</gene>
<dbReference type="EMBL" id="JEMA01000778">
    <property type="protein sequence ID" value="KYF66045.1"/>
    <property type="molecule type" value="Genomic_DNA"/>
</dbReference>
<feature type="compositionally biased region" description="Pro residues" evidence="1">
    <location>
        <begin position="441"/>
        <end position="451"/>
    </location>
</feature>
<sequence>MHVDGAHVCATSITSATSVTSVTSMHVVCQGQIRASSLEWRPTPDAWVLTIACHALFELAPFESPVTSLPVALLEDEGDERRFVEPWGPVAPFKRWGEVIVVGHAHAPEGIPVRSLVARLAVGDIDKSILVRGDACFERDGSLGEPAPFARMPLRWERAAGGPHTSNPIGVPTGNGALPDRWGRARAPNLLPVASSTAMRHGHLWPSGFGPLRPEWPDRSQRLRRHAAGWDHARWTAQPLPDGIDTGYFNVAPLDQVTNDLTGTEQLVLEHLHPRFPRLTTCLRAPAPHAIAMTNGAEQRVLLRCDTLVIDADHGVAALVWRGQLMLDRPPREGVVLVAEGELAPSLTGTVMAPLSSRPSAVLPFLQAAAQLAPEPPAAAAPDAVDPRLPPPPPVEEDASQTLVPAVVLARPALPFHALPPEDAHARSLAPYEPPPEEEPPTPPALVAPPAPLAPMGVLELVRPAATAPDAAAHDPHPAAVPERRPVEPPSEPPLPLGAYPLERCAAIAARLAKRPGALDDILAAEALSPETWEALHAHWLDAIRADVGRGKRRLLSSYDAAYIAALEAERGTITASDYARLVIAAERGSDAQALAELGLPDGALLRLRRVWLERSVKDPAVAQEVRAAMRKAAEAS</sequence>
<feature type="domain" description="DUF2169" evidence="2">
    <location>
        <begin position="48"/>
        <end position="322"/>
    </location>
</feature>
<dbReference type="RefSeq" id="WP_061610749.1">
    <property type="nucleotide sequence ID" value="NZ_JEMA01000778.1"/>
</dbReference>
<accession>A0A150QDJ3</accession>
<feature type="region of interest" description="Disordered" evidence="1">
    <location>
        <begin position="467"/>
        <end position="496"/>
    </location>
</feature>
<reference evidence="3 4" key="1">
    <citation type="submission" date="2014-02" db="EMBL/GenBank/DDBJ databases">
        <title>The small core and large imbalanced accessory genome model reveals a collaborative survival strategy of Sorangium cellulosum strains in nature.</title>
        <authorList>
            <person name="Han K."/>
            <person name="Peng R."/>
            <person name="Blom J."/>
            <person name="Li Y.-Z."/>
        </authorList>
    </citation>
    <scope>NUCLEOTIDE SEQUENCE [LARGE SCALE GENOMIC DNA]</scope>
    <source>
        <strain evidence="3 4">So0008-312</strain>
    </source>
</reference>
<protein>
    <recommendedName>
        <fullName evidence="2">DUF2169 domain-containing protein</fullName>
    </recommendedName>
</protein>
<feature type="region of interest" description="Disordered" evidence="1">
    <location>
        <begin position="426"/>
        <end position="451"/>
    </location>
</feature>